<keyword evidence="1" id="KW-0472">Membrane</keyword>
<evidence type="ECO:0000256" key="1">
    <source>
        <dbReference type="SAM" id="Phobius"/>
    </source>
</evidence>
<dbReference type="Proteomes" id="UP000229681">
    <property type="component" value="Unassembled WGS sequence"/>
</dbReference>
<evidence type="ECO:0000313" key="3">
    <source>
        <dbReference type="Proteomes" id="UP000229681"/>
    </source>
</evidence>
<name>A0A2M8PCZ9_9CHLR</name>
<keyword evidence="1" id="KW-0812">Transmembrane</keyword>
<accession>A0A2M8PCZ9</accession>
<evidence type="ECO:0000313" key="2">
    <source>
        <dbReference type="EMBL" id="PJF35418.1"/>
    </source>
</evidence>
<keyword evidence="1" id="KW-1133">Transmembrane helix</keyword>
<feature type="transmembrane region" description="Helical" evidence="1">
    <location>
        <begin position="29"/>
        <end position="53"/>
    </location>
</feature>
<proteinExistence type="predicted"/>
<organism evidence="2 3">
    <name type="scientific">Candidatus Thermofonsia Clade 1 bacterium</name>
    <dbReference type="NCBI Taxonomy" id="2364210"/>
    <lineage>
        <taxon>Bacteria</taxon>
        <taxon>Bacillati</taxon>
        <taxon>Chloroflexota</taxon>
        <taxon>Candidatus Thermofontia</taxon>
        <taxon>Candidatus Thermofonsia Clade 1</taxon>
    </lineage>
</organism>
<comment type="caution">
    <text evidence="2">The sequence shown here is derived from an EMBL/GenBank/DDBJ whole genome shotgun (WGS) entry which is preliminary data.</text>
</comment>
<dbReference type="AlphaFoldDB" id="A0A2M8PCZ9"/>
<gene>
    <name evidence="2" type="ORF">CUN49_10640</name>
</gene>
<reference evidence="2 3" key="1">
    <citation type="submission" date="2017-11" db="EMBL/GenBank/DDBJ databases">
        <title>Evolution of Phototrophy in the Chloroflexi Phylum Driven by Horizontal Gene Transfer.</title>
        <authorList>
            <person name="Ward L.M."/>
            <person name="Hemp J."/>
            <person name="Shih P.M."/>
            <person name="Mcglynn S.E."/>
            <person name="Fischer W."/>
        </authorList>
    </citation>
    <scope>NUCLEOTIDE SEQUENCE [LARGE SCALE GENOMIC DNA]</scope>
    <source>
        <strain evidence="2">JP3_13</strain>
    </source>
</reference>
<sequence length="84" mass="8106">MAATGSGVMDGKTGEGSGVSLGNSVWEGVGVMVAVAVAVGVRLGVGVGTKVWAGGRIRISKGVGVGKLSGALLHALSNSNSERA</sequence>
<protein>
    <submittedName>
        <fullName evidence="2">Uncharacterized protein</fullName>
    </submittedName>
</protein>
<dbReference type="EMBL" id="PGTM01000158">
    <property type="protein sequence ID" value="PJF35418.1"/>
    <property type="molecule type" value="Genomic_DNA"/>
</dbReference>